<proteinExistence type="predicted"/>
<evidence type="ECO:0000313" key="2">
    <source>
        <dbReference type="EMBL" id="NME62499.1"/>
    </source>
</evidence>
<gene>
    <name evidence="2" type="ORF">HF844_06780</name>
</gene>
<dbReference type="EMBL" id="JABAGI010000010">
    <property type="protein sequence ID" value="NME62499.1"/>
    <property type="molecule type" value="Genomic_DNA"/>
</dbReference>
<dbReference type="Proteomes" id="UP000588369">
    <property type="component" value="Unassembled WGS sequence"/>
</dbReference>
<reference evidence="2 3" key="1">
    <citation type="submission" date="2020-04" db="EMBL/GenBank/DDBJ databases">
        <authorList>
            <person name="Hitch T.C.A."/>
            <person name="Wylensek D."/>
            <person name="Clavel T."/>
        </authorList>
    </citation>
    <scope>NUCLEOTIDE SEQUENCE [LARGE SCALE GENOMIC DNA]</scope>
    <source>
        <strain evidence="2 3">BSM-130-P53-3C</strain>
    </source>
</reference>
<comment type="caution">
    <text evidence="2">The sequence shown here is derived from an EMBL/GenBank/DDBJ whole genome shotgun (WGS) entry which is preliminary data.</text>
</comment>
<dbReference type="AlphaFoldDB" id="A0A7X9NRI7"/>
<evidence type="ECO:0000313" key="3">
    <source>
        <dbReference type="Proteomes" id="UP000588369"/>
    </source>
</evidence>
<dbReference type="RefSeq" id="WP_168984398.1">
    <property type="nucleotide sequence ID" value="NZ_JABAGI010000010.1"/>
</dbReference>
<feature type="region of interest" description="Disordered" evidence="1">
    <location>
        <begin position="46"/>
        <end position="71"/>
    </location>
</feature>
<name>A0A7X9NRI7_9BIFI</name>
<accession>A0A7X9NRI7</accession>
<organism evidence="2 3">
    <name type="scientific">Bifidobacterium thermophilum</name>
    <dbReference type="NCBI Taxonomy" id="33905"/>
    <lineage>
        <taxon>Bacteria</taxon>
        <taxon>Bacillati</taxon>
        <taxon>Actinomycetota</taxon>
        <taxon>Actinomycetes</taxon>
        <taxon>Bifidobacteriales</taxon>
        <taxon>Bifidobacteriaceae</taxon>
        <taxon>Bifidobacterium</taxon>
    </lineage>
</organism>
<evidence type="ECO:0000256" key="1">
    <source>
        <dbReference type="SAM" id="MobiDB-lite"/>
    </source>
</evidence>
<evidence type="ECO:0008006" key="4">
    <source>
        <dbReference type="Google" id="ProtNLM"/>
    </source>
</evidence>
<sequence length="71" mass="7917">MTERYLSMTEVAERLGITKGALARYKLPEPDVIVGKARGWHEDTIDRWNASRPGRGVGGGRPRKKAEDGDH</sequence>
<protein>
    <recommendedName>
        <fullName evidence="4">Gp28 phagic protein</fullName>
    </recommendedName>
</protein>